<dbReference type="OrthoDB" id="5582002at2759"/>
<keyword evidence="4" id="KW-1185">Reference proteome</keyword>
<keyword evidence="2" id="KW-1133">Transmembrane helix</keyword>
<gene>
    <name evidence="3" type="ORF">BCR42DRAFT_403201</name>
</gene>
<dbReference type="AlphaFoldDB" id="A0A1X2IZ47"/>
<feature type="compositionally biased region" description="Polar residues" evidence="1">
    <location>
        <begin position="28"/>
        <end position="56"/>
    </location>
</feature>
<evidence type="ECO:0000313" key="3">
    <source>
        <dbReference type="EMBL" id="ORZ24570.1"/>
    </source>
</evidence>
<comment type="caution">
    <text evidence="3">The sequence shown here is derived from an EMBL/GenBank/DDBJ whole genome shotgun (WGS) entry which is preliminary data.</text>
</comment>
<feature type="region of interest" description="Disordered" evidence="1">
    <location>
        <begin position="259"/>
        <end position="287"/>
    </location>
</feature>
<dbReference type="STRING" id="90262.A0A1X2IZ47"/>
<accession>A0A1X2IZ47</accession>
<dbReference type="EMBL" id="MCGE01000002">
    <property type="protein sequence ID" value="ORZ24570.1"/>
    <property type="molecule type" value="Genomic_DNA"/>
</dbReference>
<name>A0A1X2IZ47_9FUNG</name>
<evidence type="ECO:0000256" key="1">
    <source>
        <dbReference type="SAM" id="MobiDB-lite"/>
    </source>
</evidence>
<feature type="region of interest" description="Disordered" evidence="1">
    <location>
        <begin position="1"/>
        <end position="56"/>
    </location>
</feature>
<keyword evidence="2" id="KW-0472">Membrane</keyword>
<keyword evidence="2" id="KW-0812">Transmembrane</keyword>
<sequence length="428" mass="48150">MPDDSSSDQASVSDAYQNDPYRNRRIQADQNSITWQCPSTRSTQSYLPYSKGTTQQKQRIILPTVSSNTTRTNSLEDNGFHNLQDQRVRASRDFRQDSLLTTITTAARVSSSLSPNRPFLHSTMTSLSLSEEIRKQKYQHEANGWRRHPPLSLCGCCFGWNRKRRPSWKWIFFVAVCFLLVIGGILLFFCLPRLPEVTMAPMADTYGQDLADYWGPPQHPFYRTSWQLNLTMDNHPNFIPLHLIRMDLVLYIHPSSWNTSSSYPTSSLDTTTSTTNTTNTTNTNTSLIGNSSITSDALASHSTKITNASLSSPYLNNDNSNSSNTDQIDTAIPFAWSTIPAMTLTTDGQRQQVVNAIFHIDYVASSSNLTDPTFAQFYNACGPRGPFILNPPTLNVSLHITFYLLHYIWLPTMTVYPSEGNGLLCPVN</sequence>
<reference evidence="3 4" key="1">
    <citation type="submission" date="2016-07" db="EMBL/GenBank/DDBJ databases">
        <title>Pervasive Adenine N6-methylation of Active Genes in Fungi.</title>
        <authorList>
            <consortium name="DOE Joint Genome Institute"/>
            <person name="Mondo S.J."/>
            <person name="Dannebaum R.O."/>
            <person name="Kuo R.C."/>
            <person name="Labutti K."/>
            <person name="Haridas S."/>
            <person name="Kuo A."/>
            <person name="Salamov A."/>
            <person name="Ahrendt S.R."/>
            <person name="Lipzen A."/>
            <person name="Sullivan W."/>
            <person name="Andreopoulos W.B."/>
            <person name="Clum A."/>
            <person name="Lindquist E."/>
            <person name="Daum C."/>
            <person name="Ramamoorthy G.K."/>
            <person name="Gryganskyi A."/>
            <person name="Culley D."/>
            <person name="Magnuson J.K."/>
            <person name="James T.Y."/>
            <person name="O'Malley M.A."/>
            <person name="Stajich J.E."/>
            <person name="Spatafora J.W."/>
            <person name="Visel A."/>
            <person name="Grigoriev I.V."/>
        </authorList>
    </citation>
    <scope>NUCLEOTIDE SEQUENCE [LARGE SCALE GENOMIC DNA]</scope>
    <source>
        <strain evidence="3 4">NRRL 1336</strain>
    </source>
</reference>
<feature type="transmembrane region" description="Helical" evidence="2">
    <location>
        <begin position="170"/>
        <end position="189"/>
    </location>
</feature>
<organism evidence="3 4">
    <name type="scientific">Absidia repens</name>
    <dbReference type="NCBI Taxonomy" id="90262"/>
    <lineage>
        <taxon>Eukaryota</taxon>
        <taxon>Fungi</taxon>
        <taxon>Fungi incertae sedis</taxon>
        <taxon>Mucoromycota</taxon>
        <taxon>Mucoromycotina</taxon>
        <taxon>Mucoromycetes</taxon>
        <taxon>Mucorales</taxon>
        <taxon>Cunninghamellaceae</taxon>
        <taxon>Absidia</taxon>
    </lineage>
</organism>
<evidence type="ECO:0000313" key="4">
    <source>
        <dbReference type="Proteomes" id="UP000193560"/>
    </source>
</evidence>
<evidence type="ECO:0000256" key="2">
    <source>
        <dbReference type="SAM" id="Phobius"/>
    </source>
</evidence>
<dbReference type="Proteomes" id="UP000193560">
    <property type="component" value="Unassembled WGS sequence"/>
</dbReference>
<protein>
    <submittedName>
        <fullName evidence="3">Uncharacterized protein</fullName>
    </submittedName>
</protein>
<proteinExistence type="predicted"/>